<dbReference type="InterPro" id="IPR016722">
    <property type="entry name" value="DNA_pol_alpha_bsu"/>
</dbReference>
<dbReference type="AlphaFoldDB" id="A0A7R9QE01"/>
<evidence type="ECO:0000313" key="9">
    <source>
        <dbReference type="Proteomes" id="UP000759131"/>
    </source>
</evidence>
<dbReference type="InterPro" id="IPR007185">
    <property type="entry name" value="DNA_pol_a/d/e_bsu"/>
</dbReference>
<comment type="similarity">
    <text evidence="2">Belongs to the DNA polymerase alpha subunit B family.</text>
</comment>
<evidence type="ECO:0000256" key="1">
    <source>
        <dbReference type="ARBA" id="ARBA00004123"/>
    </source>
</evidence>
<dbReference type="PANTHER" id="PTHR23061">
    <property type="entry name" value="DNA POLYMERASE 2 ALPHA 70 KDA SUBUNIT"/>
    <property type="match status" value="1"/>
</dbReference>
<dbReference type="OrthoDB" id="336885at2759"/>
<dbReference type="GO" id="GO:0005658">
    <property type="term" value="C:alpha DNA polymerase:primase complex"/>
    <property type="evidence" value="ECO:0007669"/>
    <property type="project" value="TreeGrafter"/>
</dbReference>
<evidence type="ECO:0000256" key="4">
    <source>
        <dbReference type="ARBA" id="ARBA00022705"/>
    </source>
</evidence>
<dbReference type="Gene3D" id="3.60.21.60">
    <property type="match status" value="2"/>
</dbReference>
<dbReference type="EMBL" id="OC879580">
    <property type="protein sequence ID" value="CAD7641271.1"/>
    <property type="molecule type" value="Genomic_DNA"/>
</dbReference>
<evidence type="ECO:0000313" key="8">
    <source>
        <dbReference type="EMBL" id="CAD7641271.1"/>
    </source>
</evidence>
<name>A0A7R9QE01_9ACAR</name>
<comment type="subcellular location">
    <subcellularLocation>
        <location evidence="1">Nucleus</location>
    </subcellularLocation>
</comment>
<accession>A0A7R9QE01</accession>
<dbReference type="PIRSF" id="PIRSF018300">
    <property type="entry name" value="DNA_pol_alph_2"/>
    <property type="match status" value="1"/>
</dbReference>
<proteinExistence type="inferred from homology"/>
<dbReference type="Proteomes" id="UP000759131">
    <property type="component" value="Unassembled WGS sequence"/>
</dbReference>
<evidence type="ECO:0000259" key="7">
    <source>
        <dbReference type="Pfam" id="PF22062"/>
    </source>
</evidence>
<evidence type="ECO:0000256" key="3">
    <source>
        <dbReference type="ARBA" id="ARBA00018596"/>
    </source>
</evidence>
<keyword evidence="5" id="KW-0539">Nucleus</keyword>
<keyword evidence="9" id="KW-1185">Reference proteome</keyword>
<gene>
    <name evidence="8" type="ORF">OSB1V03_LOCUS18578</name>
</gene>
<feature type="domain" description="DNA polymerase alpha/delta/epsilon subunit B" evidence="6">
    <location>
        <begin position="360"/>
        <end position="583"/>
    </location>
</feature>
<keyword evidence="4" id="KW-0235">DNA replication</keyword>
<dbReference type="Pfam" id="PF04042">
    <property type="entry name" value="DNA_pol_E_B"/>
    <property type="match status" value="1"/>
</dbReference>
<dbReference type="EMBL" id="CAJPIZ010025005">
    <property type="protein sequence ID" value="CAG2118627.1"/>
    <property type="molecule type" value="Genomic_DNA"/>
</dbReference>
<evidence type="ECO:0000259" key="6">
    <source>
        <dbReference type="Pfam" id="PF04042"/>
    </source>
</evidence>
<evidence type="ECO:0000256" key="5">
    <source>
        <dbReference type="ARBA" id="ARBA00023242"/>
    </source>
</evidence>
<dbReference type="Pfam" id="PF22062">
    <property type="entry name" value="OB_DPOA2"/>
    <property type="match status" value="1"/>
</dbReference>
<reference evidence="8" key="1">
    <citation type="submission" date="2020-11" db="EMBL/GenBank/DDBJ databases">
        <authorList>
            <person name="Tran Van P."/>
        </authorList>
    </citation>
    <scope>NUCLEOTIDE SEQUENCE</scope>
</reference>
<protein>
    <recommendedName>
        <fullName evidence="3">DNA polymerase alpha subunit B</fullName>
    </recommendedName>
</protein>
<feature type="non-terminal residue" evidence="8">
    <location>
        <position position="1"/>
    </location>
</feature>
<evidence type="ECO:0000256" key="2">
    <source>
        <dbReference type="ARBA" id="ARBA00007299"/>
    </source>
</evidence>
<sequence>DIICAQLLSFVMKNGRKELTLEVIDDFQLDYLDKKAINEYKKSKTMAARAQRTPKTPASRSGFNANDSFKALLKEMNSGSDDSKPAPTRLFTRIEIASNDESSAVEDKKLEEISVTETTTHDVVTVETPKTPEKVVNETPMSPEMVDQTIEYMDVSAMTTPCVTATAINESINTSLKIDDTINSNILCYFGNSYSDKEWRNRSKVEHSVKLYDPTITLTENFKFMSLKITETNEILNDIIDEFSELLREALDIESWNQFSIPSPIEAYYIGRVCYDCSSKTKLSDGTIRLEGSRYLTNSESIDLDLSRLNSYSLFAGQVMACKAINESGKTLVVQEIMDFDKITGSPGVTPSFVHPLNLVVAVGPFNTHQSLDLEPLRKFMSYVRRYEPDYCLLLGPFVDTMNEKLLTTDEPIDRIFNSQMRYIAEELADVKTEAIVVPSTRDLNVFNTLPTMQFNSYKSHKIHYFSNPCVLNIAGAVIAMTSTDVLLHLSKEEISAGQSIDRLSRLCKHIINQRNFYPIFPPNPDVNVEFTKYDYMRLPRNFYPIFPPNPDVNVEFTKYDYMRLPVSPHILIVPSDLKEFVKNISRSVVINTGRVFKNKFTRIRIDPIDRKSFNGSLESYTNVEIIKMKDD</sequence>
<feature type="domain" description="DNA polymerase alpha subunit B OB" evidence="7">
    <location>
        <begin position="234"/>
        <end position="339"/>
    </location>
</feature>
<dbReference type="GO" id="GO:0006270">
    <property type="term" value="P:DNA replication initiation"/>
    <property type="evidence" value="ECO:0007669"/>
    <property type="project" value="TreeGrafter"/>
</dbReference>
<dbReference type="PANTHER" id="PTHR23061:SF12">
    <property type="entry name" value="DNA POLYMERASE ALPHA SUBUNIT B"/>
    <property type="match status" value="1"/>
</dbReference>
<organism evidence="8">
    <name type="scientific">Medioppia subpectinata</name>
    <dbReference type="NCBI Taxonomy" id="1979941"/>
    <lineage>
        <taxon>Eukaryota</taxon>
        <taxon>Metazoa</taxon>
        <taxon>Ecdysozoa</taxon>
        <taxon>Arthropoda</taxon>
        <taxon>Chelicerata</taxon>
        <taxon>Arachnida</taxon>
        <taxon>Acari</taxon>
        <taxon>Acariformes</taxon>
        <taxon>Sarcoptiformes</taxon>
        <taxon>Oribatida</taxon>
        <taxon>Brachypylina</taxon>
        <taxon>Oppioidea</taxon>
        <taxon>Oppiidae</taxon>
        <taxon>Medioppia</taxon>
    </lineage>
</organism>
<dbReference type="InterPro" id="IPR054300">
    <property type="entry name" value="OB_DPOA2"/>
</dbReference>
<dbReference type="GO" id="GO:0003677">
    <property type="term" value="F:DNA binding"/>
    <property type="evidence" value="ECO:0007669"/>
    <property type="project" value="InterPro"/>
</dbReference>